<evidence type="ECO:0000313" key="1">
    <source>
        <dbReference type="EMBL" id="KAF9067691.1"/>
    </source>
</evidence>
<gene>
    <name evidence="1" type="ORF">BDP27DRAFT_1225486</name>
</gene>
<protein>
    <recommendedName>
        <fullName evidence="3">Sulfotransferase</fullName>
    </recommendedName>
</protein>
<comment type="caution">
    <text evidence="1">The sequence shown here is derived from an EMBL/GenBank/DDBJ whole genome shotgun (WGS) entry which is preliminary data.</text>
</comment>
<feature type="non-terminal residue" evidence="1">
    <location>
        <position position="1"/>
    </location>
</feature>
<dbReference type="SUPFAM" id="SSF52540">
    <property type="entry name" value="P-loop containing nucleoside triphosphate hydrolases"/>
    <property type="match status" value="1"/>
</dbReference>
<dbReference type="Gene3D" id="3.40.50.300">
    <property type="entry name" value="P-loop containing nucleotide triphosphate hydrolases"/>
    <property type="match status" value="1"/>
</dbReference>
<dbReference type="InterPro" id="IPR027417">
    <property type="entry name" value="P-loop_NTPase"/>
</dbReference>
<evidence type="ECO:0000313" key="2">
    <source>
        <dbReference type="Proteomes" id="UP000772434"/>
    </source>
</evidence>
<dbReference type="AlphaFoldDB" id="A0A9P5PQS9"/>
<accession>A0A9P5PQS9</accession>
<dbReference type="PANTHER" id="PTHR48312:SF1">
    <property type="entry name" value="SULFOTRANSFERASE"/>
    <property type="match status" value="1"/>
</dbReference>
<reference evidence="1" key="1">
    <citation type="submission" date="2020-11" db="EMBL/GenBank/DDBJ databases">
        <authorList>
            <consortium name="DOE Joint Genome Institute"/>
            <person name="Ahrendt S."/>
            <person name="Riley R."/>
            <person name="Andreopoulos W."/>
            <person name="Labutti K."/>
            <person name="Pangilinan J."/>
            <person name="Ruiz-Duenas F.J."/>
            <person name="Barrasa J.M."/>
            <person name="Sanchez-Garcia M."/>
            <person name="Camarero S."/>
            <person name="Miyauchi S."/>
            <person name="Serrano A."/>
            <person name="Linde D."/>
            <person name="Babiker R."/>
            <person name="Drula E."/>
            <person name="Ayuso-Fernandez I."/>
            <person name="Pacheco R."/>
            <person name="Padilla G."/>
            <person name="Ferreira P."/>
            <person name="Barriuso J."/>
            <person name="Kellner H."/>
            <person name="Castanera R."/>
            <person name="Alfaro M."/>
            <person name="Ramirez L."/>
            <person name="Pisabarro A.G."/>
            <person name="Kuo A."/>
            <person name="Tritt A."/>
            <person name="Lipzen A."/>
            <person name="He G."/>
            <person name="Yan M."/>
            <person name="Ng V."/>
            <person name="Cullen D."/>
            <person name="Martin F."/>
            <person name="Rosso M.-N."/>
            <person name="Henrissat B."/>
            <person name="Hibbett D."/>
            <person name="Martinez A.T."/>
            <person name="Grigoriev I.V."/>
        </authorList>
    </citation>
    <scope>NUCLEOTIDE SEQUENCE</scope>
    <source>
        <strain evidence="1">AH 40177</strain>
    </source>
</reference>
<dbReference type="PANTHER" id="PTHR48312">
    <property type="match status" value="1"/>
</dbReference>
<proteinExistence type="predicted"/>
<keyword evidence="2" id="KW-1185">Reference proteome</keyword>
<name>A0A9P5PQS9_9AGAR</name>
<sequence>PRPALVDHRFDVVDSKEAEVKLPIPNPTLLPDRILASSLPVIIIRHPVFAFPSYERAASVYATTVFDMEFSVMTSYKWSRIMYDFYRSYYKKTDPQGKMKDWPIVVDGDRLVEDTRGQMKKFCDIAGLDESEIQYSWEAAGLVTDDKPLISFLATIKESTGVIKGPKPCSMVPDLELQVKKWTEEWDEKVAQRMKEAVESAMDDYTYLLARCI</sequence>
<dbReference type="Proteomes" id="UP000772434">
    <property type="component" value="Unassembled WGS sequence"/>
</dbReference>
<dbReference type="EMBL" id="JADNRY010000070">
    <property type="protein sequence ID" value="KAF9067691.1"/>
    <property type="molecule type" value="Genomic_DNA"/>
</dbReference>
<dbReference type="OrthoDB" id="3650366at2759"/>
<evidence type="ECO:0008006" key="3">
    <source>
        <dbReference type="Google" id="ProtNLM"/>
    </source>
</evidence>
<organism evidence="1 2">
    <name type="scientific">Rhodocollybia butyracea</name>
    <dbReference type="NCBI Taxonomy" id="206335"/>
    <lineage>
        <taxon>Eukaryota</taxon>
        <taxon>Fungi</taxon>
        <taxon>Dikarya</taxon>
        <taxon>Basidiomycota</taxon>
        <taxon>Agaricomycotina</taxon>
        <taxon>Agaricomycetes</taxon>
        <taxon>Agaricomycetidae</taxon>
        <taxon>Agaricales</taxon>
        <taxon>Marasmiineae</taxon>
        <taxon>Omphalotaceae</taxon>
        <taxon>Rhodocollybia</taxon>
    </lineage>
</organism>